<dbReference type="NCBIfam" id="TIGR00488">
    <property type="entry name" value="bis(5'-nucleosyl)-tetraphosphatase (symmetrical) YqeK"/>
    <property type="match status" value="1"/>
</dbReference>
<dbReference type="InterPro" id="IPR005249">
    <property type="entry name" value="YqeK"/>
</dbReference>
<comment type="similarity">
    <text evidence="14">Belongs to the NadD family.</text>
</comment>
<dbReference type="GO" id="GO:0008803">
    <property type="term" value="F:bis(5'-nucleosyl)-tetraphosphatase (symmetrical) activity"/>
    <property type="evidence" value="ECO:0007669"/>
    <property type="project" value="UniProtKB-EC"/>
</dbReference>
<evidence type="ECO:0000256" key="10">
    <source>
        <dbReference type="ARBA" id="ARBA00023004"/>
    </source>
</evidence>
<name>A0A2K8NV08_9MOLU</name>
<comment type="pathway">
    <text evidence="2 14">Cofactor biosynthesis; NAD(+) biosynthesis; deamido-NAD(+) from nicotinate D-ribonucleotide: step 1/1.</text>
</comment>
<evidence type="ECO:0000256" key="13">
    <source>
        <dbReference type="ARBA" id="ARBA00049417"/>
    </source>
</evidence>
<organism evidence="15 16">
    <name type="scientific">Entomoplasma freundtii</name>
    <dbReference type="NCBI Taxonomy" id="74700"/>
    <lineage>
        <taxon>Bacteria</taxon>
        <taxon>Bacillati</taxon>
        <taxon>Mycoplasmatota</taxon>
        <taxon>Mollicutes</taxon>
        <taxon>Entomoplasmatales</taxon>
        <taxon>Entomoplasmataceae</taxon>
        <taxon>Entomoplasma</taxon>
    </lineage>
</organism>
<evidence type="ECO:0000256" key="7">
    <source>
        <dbReference type="ARBA" id="ARBA00022741"/>
    </source>
</evidence>
<evidence type="ECO:0000256" key="8">
    <source>
        <dbReference type="ARBA" id="ARBA00022801"/>
    </source>
</evidence>
<comment type="catalytic activity">
    <reaction evidence="13">
        <text>P(1),P(4)-bis(5'-adenosyl) tetraphosphate + H2O = 2 ADP + 2 H(+)</text>
        <dbReference type="Rhea" id="RHEA:24252"/>
        <dbReference type="ChEBI" id="CHEBI:15377"/>
        <dbReference type="ChEBI" id="CHEBI:15378"/>
        <dbReference type="ChEBI" id="CHEBI:58141"/>
        <dbReference type="ChEBI" id="CHEBI:456216"/>
        <dbReference type="EC" id="3.6.1.41"/>
    </reaction>
</comment>
<dbReference type="HAMAP" id="MF_00244">
    <property type="entry name" value="NaMN_adenylyltr"/>
    <property type="match status" value="1"/>
</dbReference>
<dbReference type="InterPro" id="IPR004821">
    <property type="entry name" value="Cyt_trans-like"/>
</dbReference>
<gene>
    <name evidence="14 15" type="primary">nadD</name>
    <name evidence="15" type="ORF">EFREU_v1c04370</name>
</gene>
<comment type="catalytic activity">
    <reaction evidence="12 14">
        <text>nicotinate beta-D-ribonucleotide + ATP + H(+) = deamido-NAD(+) + diphosphate</text>
        <dbReference type="Rhea" id="RHEA:22860"/>
        <dbReference type="ChEBI" id="CHEBI:15378"/>
        <dbReference type="ChEBI" id="CHEBI:30616"/>
        <dbReference type="ChEBI" id="CHEBI:33019"/>
        <dbReference type="ChEBI" id="CHEBI:57502"/>
        <dbReference type="ChEBI" id="CHEBI:58437"/>
        <dbReference type="EC" id="2.7.7.18"/>
    </reaction>
</comment>
<keyword evidence="5 14" id="KW-0548">Nucleotidyltransferase</keyword>
<dbReference type="Pfam" id="PF01966">
    <property type="entry name" value="HD"/>
    <property type="match status" value="1"/>
</dbReference>
<evidence type="ECO:0000256" key="3">
    <source>
        <dbReference type="ARBA" id="ARBA00022642"/>
    </source>
</evidence>
<dbReference type="SMART" id="SM00471">
    <property type="entry name" value="HDc"/>
    <property type="match status" value="1"/>
</dbReference>
<comment type="function">
    <text evidence="1 14">Catalyzes the reversible adenylation of nicotinate mononucleotide (NaMN) to nicotinic acid adenine dinucleotide (NaAD).</text>
</comment>
<keyword evidence="3 14" id="KW-0662">Pyridine nucleotide biosynthesis</keyword>
<sequence>MSKIALFGGSFDPVTTDHLNIAKACYEKLKFDEVWFIPAFLNPFKTSQHSSVKDRLTMLQMLVDEYSFLRINEYEVNNQRPTSTFETVQYIVKNYPENKFSFIIGSDQLDRLEEWDHFEKLEKLVPFKVFLRDEKDSHNPMLKKHNLEMFTFDNNHLSSTMVRSLEKLNLQIPMINDYCNYHLLYLNERLLPFMDEDRFLHCLNVGQTAKELANIWGANEQKALIAGTLHDITKCWDHEKSKIYMQRYLPFLMTEPEPVWHAFTGYLHLQKDWLIKDQEVLQAVFNHTVGSPEMSLLDIIVFCADKISPERDYPGVKKLRELCFQDLMAGFRKILKNQYESVLKKRGPKDMGLMLTNSYKYWIEGVRS</sequence>
<dbReference type="NCBIfam" id="NF005519">
    <property type="entry name" value="PRK07152.1"/>
    <property type="match status" value="1"/>
</dbReference>
<dbReference type="CDD" id="cd00077">
    <property type="entry name" value="HDc"/>
    <property type="match status" value="1"/>
</dbReference>
<dbReference type="InterPro" id="IPR006674">
    <property type="entry name" value="HD_domain"/>
</dbReference>
<reference evidence="15 16" key="1">
    <citation type="submission" date="2017-11" db="EMBL/GenBank/DDBJ databases">
        <title>Genome sequence of Entomoplasma freundtii BARC 318 (ATCC 51999).</title>
        <authorList>
            <person name="Lo W.-S."/>
            <person name="Gasparich G.E."/>
            <person name="Kuo C.-H."/>
        </authorList>
    </citation>
    <scope>NUCLEOTIDE SEQUENCE [LARGE SCALE GENOMIC DNA]</scope>
    <source>
        <strain evidence="15 16">BARC 318</strain>
    </source>
</reference>
<evidence type="ECO:0000256" key="14">
    <source>
        <dbReference type="HAMAP-Rule" id="MF_00244"/>
    </source>
</evidence>
<dbReference type="SUPFAM" id="SSF109604">
    <property type="entry name" value="HD-domain/PDEase-like"/>
    <property type="match status" value="1"/>
</dbReference>
<dbReference type="Gene3D" id="3.40.50.620">
    <property type="entry name" value="HUPs"/>
    <property type="match status" value="1"/>
</dbReference>
<dbReference type="AlphaFoldDB" id="A0A2K8NV08"/>
<evidence type="ECO:0000256" key="5">
    <source>
        <dbReference type="ARBA" id="ARBA00022695"/>
    </source>
</evidence>
<dbReference type="GO" id="GO:0046872">
    <property type="term" value="F:metal ion binding"/>
    <property type="evidence" value="ECO:0007669"/>
    <property type="project" value="UniProtKB-KW"/>
</dbReference>
<evidence type="ECO:0000256" key="9">
    <source>
        <dbReference type="ARBA" id="ARBA00022840"/>
    </source>
</evidence>
<evidence type="ECO:0000256" key="4">
    <source>
        <dbReference type="ARBA" id="ARBA00022679"/>
    </source>
</evidence>
<keyword evidence="11 14" id="KW-0520">NAD</keyword>
<evidence type="ECO:0000256" key="2">
    <source>
        <dbReference type="ARBA" id="ARBA00005019"/>
    </source>
</evidence>
<dbReference type="CDD" id="cd02165">
    <property type="entry name" value="NMNAT"/>
    <property type="match status" value="1"/>
</dbReference>
<accession>A0A2K8NV08</accession>
<dbReference type="UniPathway" id="UPA00253">
    <property type="reaction ID" value="UER00332"/>
</dbReference>
<dbReference type="EC" id="2.7.7.18" evidence="14"/>
<keyword evidence="6" id="KW-0479">Metal-binding</keyword>
<dbReference type="GO" id="GO:0005524">
    <property type="term" value="F:ATP binding"/>
    <property type="evidence" value="ECO:0007669"/>
    <property type="project" value="UniProtKB-KW"/>
</dbReference>
<dbReference type="PANTHER" id="PTHR39321:SF3">
    <property type="entry name" value="PHOSPHOPANTETHEINE ADENYLYLTRANSFERASE"/>
    <property type="match status" value="1"/>
</dbReference>
<evidence type="ECO:0000256" key="1">
    <source>
        <dbReference type="ARBA" id="ARBA00002324"/>
    </source>
</evidence>
<evidence type="ECO:0000313" key="15">
    <source>
        <dbReference type="EMBL" id="ATZ16463.1"/>
    </source>
</evidence>
<evidence type="ECO:0000256" key="11">
    <source>
        <dbReference type="ARBA" id="ARBA00023027"/>
    </source>
</evidence>
<keyword evidence="16" id="KW-1185">Reference proteome</keyword>
<dbReference type="EMBL" id="CP024962">
    <property type="protein sequence ID" value="ATZ16463.1"/>
    <property type="molecule type" value="Genomic_DNA"/>
</dbReference>
<keyword evidence="8" id="KW-0378">Hydrolase</keyword>
<dbReference type="GO" id="GO:0004515">
    <property type="term" value="F:nicotinate-nucleotide adenylyltransferase activity"/>
    <property type="evidence" value="ECO:0007669"/>
    <property type="project" value="UniProtKB-UniRule"/>
</dbReference>
<keyword evidence="7 14" id="KW-0547">Nucleotide-binding</keyword>
<evidence type="ECO:0000256" key="6">
    <source>
        <dbReference type="ARBA" id="ARBA00022723"/>
    </source>
</evidence>
<dbReference type="PANTHER" id="PTHR39321">
    <property type="entry name" value="NICOTINATE-NUCLEOTIDE ADENYLYLTRANSFERASE-RELATED"/>
    <property type="match status" value="1"/>
</dbReference>
<proteinExistence type="inferred from homology"/>
<evidence type="ECO:0000256" key="12">
    <source>
        <dbReference type="ARBA" id="ARBA00048721"/>
    </source>
</evidence>
<dbReference type="Proteomes" id="UP000232222">
    <property type="component" value="Chromosome"/>
</dbReference>
<dbReference type="GO" id="GO:0009435">
    <property type="term" value="P:NAD+ biosynthetic process"/>
    <property type="evidence" value="ECO:0007669"/>
    <property type="project" value="UniProtKB-UniRule"/>
</dbReference>
<dbReference type="InterPro" id="IPR014729">
    <property type="entry name" value="Rossmann-like_a/b/a_fold"/>
</dbReference>
<dbReference type="Gene3D" id="1.10.3210.10">
    <property type="entry name" value="Hypothetical protein af1432"/>
    <property type="match status" value="1"/>
</dbReference>
<dbReference type="InterPro" id="IPR003607">
    <property type="entry name" value="HD/PDEase_dom"/>
</dbReference>
<dbReference type="Pfam" id="PF01467">
    <property type="entry name" value="CTP_transf_like"/>
    <property type="match status" value="1"/>
</dbReference>
<keyword evidence="10" id="KW-0408">Iron</keyword>
<keyword evidence="9 14" id="KW-0067">ATP-binding</keyword>
<evidence type="ECO:0000313" key="16">
    <source>
        <dbReference type="Proteomes" id="UP000232222"/>
    </source>
</evidence>
<keyword evidence="4 14" id="KW-0808">Transferase</keyword>
<dbReference type="KEGG" id="efr:EFREU_v1c04370"/>
<protein>
    <recommendedName>
        <fullName evidence="14">Probable nicotinate-nucleotide adenylyltransferase</fullName>
        <ecNumber evidence="14">2.7.7.18</ecNumber>
    </recommendedName>
    <alternativeName>
        <fullName evidence="14">Deamido-NAD(+) diphosphorylase</fullName>
    </alternativeName>
    <alternativeName>
        <fullName evidence="14">Deamido-NAD(+) pyrophosphorylase</fullName>
    </alternativeName>
    <alternativeName>
        <fullName evidence="14">Nicotinate mononucleotide adenylyltransferase</fullName>
        <shortName evidence="14">NaMN adenylyltransferase</shortName>
    </alternativeName>
</protein>
<dbReference type="SUPFAM" id="SSF52374">
    <property type="entry name" value="Nucleotidylyl transferase"/>
    <property type="match status" value="1"/>
</dbReference>
<dbReference type="InterPro" id="IPR005248">
    <property type="entry name" value="NadD/NMNAT"/>
</dbReference>
<dbReference type="NCBIfam" id="TIGR00482">
    <property type="entry name" value="nicotinate (nicotinamide) nucleotide adenylyltransferase"/>
    <property type="match status" value="1"/>
</dbReference>